<dbReference type="SMART" id="SM00020">
    <property type="entry name" value="Tryp_SPc"/>
    <property type="match status" value="1"/>
</dbReference>
<dbReference type="RefSeq" id="XP_018334717.2">
    <property type="nucleotide sequence ID" value="XM_018479215.2"/>
</dbReference>
<dbReference type="Pfam" id="PF00089">
    <property type="entry name" value="Trypsin"/>
    <property type="match status" value="1"/>
</dbReference>
<dbReference type="KEGG" id="apln:108743632"/>
<dbReference type="CDD" id="cd00190">
    <property type="entry name" value="Tryp_SPc"/>
    <property type="match status" value="1"/>
</dbReference>
<dbReference type="OrthoDB" id="546450at2759"/>
<evidence type="ECO:0000256" key="3">
    <source>
        <dbReference type="ARBA" id="ARBA00022801"/>
    </source>
</evidence>
<evidence type="ECO:0000256" key="4">
    <source>
        <dbReference type="ARBA" id="ARBA00022825"/>
    </source>
</evidence>
<dbReference type="Proteomes" id="UP000192223">
    <property type="component" value="Unplaced"/>
</dbReference>
<dbReference type="SUPFAM" id="SSF50494">
    <property type="entry name" value="Trypsin-like serine proteases"/>
    <property type="match status" value="1"/>
</dbReference>
<keyword evidence="3 6" id="KW-0378">Hydrolase</keyword>
<evidence type="ECO:0000259" key="8">
    <source>
        <dbReference type="PROSITE" id="PS50240"/>
    </source>
</evidence>
<dbReference type="PRINTS" id="PR00722">
    <property type="entry name" value="CHYMOTRYPSIN"/>
</dbReference>
<sequence length="219" mass="23141">MLGVIICVAFASFTSAFPYHQPGLESVRISGGSNATIREIPYIVQMNQDYTDISDCNASILSRLWLVTAAHCLVGLLASDVTIRAGTDKFMKDGVVIGASNLYVHPNFNNDTLDYDIGLIKLASPLTFGPNIAPISLAGAKPAIGTSAVVSGWGDLNAFSHKAPEQLQKVTLPVVADSQCPGVHTERMLCAGNSSDYKSPCYGDSGGPLAVGNTLDFFK</sequence>
<protein>
    <submittedName>
        <fullName evidence="10">Trypsin-3-like</fullName>
    </submittedName>
</protein>
<dbReference type="InParanoid" id="A0A1W4XPM0"/>
<dbReference type="Gene3D" id="2.40.10.10">
    <property type="entry name" value="Trypsin-like serine proteases"/>
    <property type="match status" value="1"/>
</dbReference>
<evidence type="ECO:0000256" key="1">
    <source>
        <dbReference type="ARBA" id="ARBA00007664"/>
    </source>
</evidence>
<dbReference type="InterPro" id="IPR001254">
    <property type="entry name" value="Trypsin_dom"/>
</dbReference>
<dbReference type="FunFam" id="2.40.10.10:FF:000166">
    <property type="entry name" value="Trypsin"/>
    <property type="match status" value="1"/>
</dbReference>
<feature type="domain" description="Peptidase S1" evidence="8">
    <location>
        <begin position="29"/>
        <end position="219"/>
    </location>
</feature>
<evidence type="ECO:0000256" key="2">
    <source>
        <dbReference type="ARBA" id="ARBA00022670"/>
    </source>
</evidence>
<evidence type="ECO:0000313" key="10">
    <source>
        <dbReference type="RefSeq" id="XP_018334717.2"/>
    </source>
</evidence>
<dbReference type="PANTHER" id="PTHR24276">
    <property type="entry name" value="POLYSERASE-RELATED"/>
    <property type="match status" value="1"/>
</dbReference>
<dbReference type="PROSITE" id="PS00135">
    <property type="entry name" value="TRYPSIN_SER"/>
    <property type="match status" value="1"/>
</dbReference>
<accession>A0A1W4XPM0</accession>
<dbReference type="InterPro" id="IPR043504">
    <property type="entry name" value="Peptidase_S1_PA_chymotrypsin"/>
</dbReference>
<dbReference type="InterPro" id="IPR033116">
    <property type="entry name" value="TRYPSIN_SER"/>
</dbReference>
<keyword evidence="7" id="KW-0732">Signal</keyword>
<feature type="chain" id="PRO_5028859845" evidence="7">
    <location>
        <begin position="17"/>
        <end position="219"/>
    </location>
</feature>
<evidence type="ECO:0000256" key="5">
    <source>
        <dbReference type="ARBA" id="ARBA00023157"/>
    </source>
</evidence>
<gene>
    <name evidence="10" type="primary">LOC108743632</name>
</gene>
<keyword evidence="9" id="KW-1185">Reference proteome</keyword>
<proteinExistence type="inferred from homology"/>
<keyword evidence="2 6" id="KW-0645">Protease</keyword>
<feature type="non-terminal residue" evidence="10">
    <location>
        <position position="219"/>
    </location>
</feature>
<dbReference type="PANTHER" id="PTHR24276:SF91">
    <property type="entry name" value="AT26814P-RELATED"/>
    <property type="match status" value="1"/>
</dbReference>
<evidence type="ECO:0000313" key="9">
    <source>
        <dbReference type="Proteomes" id="UP000192223"/>
    </source>
</evidence>
<dbReference type="GeneID" id="108743632"/>
<comment type="similarity">
    <text evidence="1">Belongs to the peptidase S1 family.</text>
</comment>
<reference evidence="10" key="1">
    <citation type="submission" date="2025-08" db="UniProtKB">
        <authorList>
            <consortium name="RefSeq"/>
        </authorList>
    </citation>
    <scope>IDENTIFICATION</scope>
    <source>
        <tissue evidence="10">Entire body</tissue>
    </source>
</reference>
<dbReference type="PROSITE" id="PS00134">
    <property type="entry name" value="TRYPSIN_HIS"/>
    <property type="match status" value="1"/>
</dbReference>
<dbReference type="InterPro" id="IPR009003">
    <property type="entry name" value="Peptidase_S1_PA"/>
</dbReference>
<dbReference type="AlphaFoldDB" id="A0A1W4XPM0"/>
<keyword evidence="4 6" id="KW-0720">Serine protease</keyword>
<evidence type="ECO:0000256" key="6">
    <source>
        <dbReference type="RuleBase" id="RU363034"/>
    </source>
</evidence>
<name>A0A1W4XPM0_AGRPL</name>
<dbReference type="InterPro" id="IPR050430">
    <property type="entry name" value="Peptidase_S1"/>
</dbReference>
<dbReference type="InterPro" id="IPR018114">
    <property type="entry name" value="TRYPSIN_HIS"/>
</dbReference>
<keyword evidence="5" id="KW-1015">Disulfide bond</keyword>
<feature type="signal peptide" evidence="7">
    <location>
        <begin position="1"/>
        <end position="16"/>
    </location>
</feature>
<dbReference type="InterPro" id="IPR001314">
    <property type="entry name" value="Peptidase_S1A"/>
</dbReference>
<dbReference type="PROSITE" id="PS50240">
    <property type="entry name" value="TRYPSIN_DOM"/>
    <property type="match status" value="1"/>
</dbReference>
<dbReference type="STRING" id="224129.A0A1W4XPM0"/>
<organism evidence="9 10">
    <name type="scientific">Agrilus planipennis</name>
    <name type="common">Emerald ash borer</name>
    <name type="synonym">Agrilus marcopoli</name>
    <dbReference type="NCBI Taxonomy" id="224129"/>
    <lineage>
        <taxon>Eukaryota</taxon>
        <taxon>Metazoa</taxon>
        <taxon>Ecdysozoa</taxon>
        <taxon>Arthropoda</taxon>
        <taxon>Hexapoda</taxon>
        <taxon>Insecta</taxon>
        <taxon>Pterygota</taxon>
        <taxon>Neoptera</taxon>
        <taxon>Endopterygota</taxon>
        <taxon>Coleoptera</taxon>
        <taxon>Polyphaga</taxon>
        <taxon>Elateriformia</taxon>
        <taxon>Buprestoidea</taxon>
        <taxon>Buprestidae</taxon>
        <taxon>Agrilinae</taxon>
        <taxon>Agrilus</taxon>
    </lineage>
</organism>
<dbReference type="GO" id="GO:0006508">
    <property type="term" value="P:proteolysis"/>
    <property type="evidence" value="ECO:0007669"/>
    <property type="project" value="UniProtKB-KW"/>
</dbReference>
<evidence type="ECO:0000256" key="7">
    <source>
        <dbReference type="SAM" id="SignalP"/>
    </source>
</evidence>
<dbReference type="GO" id="GO:0004252">
    <property type="term" value="F:serine-type endopeptidase activity"/>
    <property type="evidence" value="ECO:0007669"/>
    <property type="project" value="InterPro"/>
</dbReference>